<keyword evidence="3" id="KW-1185">Reference proteome</keyword>
<feature type="region of interest" description="Disordered" evidence="1">
    <location>
        <begin position="1"/>
        <end position="84"/>
    </location>
</feature>
<dbReference type="AlphaFoldDB" id="A0A844ATZ8"/>
<sequence>MIGHLGAAASHAHTPQQTQAPKPVDTSAAAVSAQPASQTPSSAEASKVVQPVPDSDNGRGADLQPQLNQTPQGNGTSGVNADAVKILEDVQQNTSSADFRAELNTQLEAAGHDPAESIVDIRV</sequence>
<protein>
    <submittedName>
        <fullName evidence="2">Uncharacterized protein</fullName>
    </submittedName>
</protein>
<dbReference type="RefSeq" id="WP_153544731.1">
    <property type="nucleotide sequence ID" value="NZ_WIXK01000001.1"/>
</dbReference>
<feature type="compositionally biased region" description="Low complexity" evidence="1">
    <location>
        <begin position="26"/>
        <end position="46"/>
    </location>
</feature>
<name>A0A844ATZ8_9RHOB</name>
<gene>
    <name evidence="2" type="ORF">GG681_02515</name>
</gene>
<reference evidence="2 3" key="1">
    <citation type="submission" date="2019-10" db="EMBL/GenBank/DDBJ databases">
        <title>Epibacterium sp. nov., isolated from seawater.</title>
        <authorList>
            <person name="Zhang X."/>
            <person name="Li N."/>
        </authorList>
    </citation>
    <scope>NUCLEOTIDE SEQUENCE [LARGE SCALE GENOMIC DNA]</scope>
    <source>
        <strain evidence="2 3">SM1969</strain>
    </source>
</reference>
<evidence type="ECO:0000256" key="1">
    <source>
        <dbReference type="SAM" id="MobiDB-lite"/>
    </source>
</evidence>
<evidence type="ECO:0000313" key="2">
    <source>
        <dbReference type="EMBL" id="MQY41501.1"/>
    </source>
</evidence>
<organism evidence="2 3">
    <name type="scientific">Tritonibacter aquimaris</name>
    <dbReference type="NCBI Taxonomy" id="2663379"/>
    <lineage>
        <taxon>Bacteria</taxon>
        <taxon>Pseudomonadati</taxon>
        <taxon>Pseudomonadota</taxon>
        <taxon>Alphaproteobacteria</taxon>
        <taxon>Rhodobacterales</taxon>
        <taxon>Paracoccaceae</taxon>
        <taxon>Tritonibacter</taxon>
    </lineage>
</organism>
<feature type="compositionally biased region" description="Polar residues" evidence="1">
    <location>
        <begin position="65"/>
        <end position="79"/>
    </location>
</feature>
<evidence type="ECO:0000313" key="3">
    <source>
        <dbReference type="Proteomes" id="UP000436694"/>
    </source>
</evidence>
<comment type="caution">
    <text evidence="2">The sequence shown here is derived from an EMBL/GenBank/DDBJ whole genome shotgun (WGS) entry which is preliminary data.</text>
</comment>
<proteinExistence type="predicted"/>
<accession>A0A844ATZ8</accession>
<dbReference type="EMBL" id="WIXK01000001">
    <property type="protein sequence ID" value="MQY41501.1"/>
    <property type="molecule type" value="Genomic_DNA"/>
</dbReference>
<dbReference type="Proteomes" id="UP000436694">
    <property type="component" value="Unassembled WGS sequence"/>
</dbReference>